<accession>A0A1D8UVN4</accession>
<dbReference type="eggNOG" id="COG1680">
    <property type="taxonomic scope" value="Bacteria"/>
</dbReference>
<dbReference type="InterPro" id="IPR001466">
    <property type="entry name" value="Beta-lactam-related"/>
</dbReference>
<evidence type="ECO:0000256" key="1">
    <source>
        <dbReference type="ARBA" id="ARBA00022438"/>
    </source>
</evidence>
<dbReference type="Gene3D" id="3.40.710.10">
    <property type="entry name" value="DD-peptidase/beta-lactamase superfamily"/>
    <property type="match status" value="1"/>
</dbReference>
<sequence>MTDSTLEQALNALPRRFPGPGGAAAVIKDGKVLARHAWGYANAETRLPFTPASLFRMCSITKQFTCALLLDAFDDPTALDADVAARLPNLQEPPPGMLHLAHNQSGLRDYWAVAMLHGAPIESAFGDEESTRVISGTRSLHFRPGASYSYVNQNFRLISDIVQNRLGRSFAELLQARLFDRFGMSRALLAADTRAMPDGTQGYEGSEVTGYRPAVNNIYWTGDAGLGASLDDMIAWELAIDAQRDDPAGWYNRLSMPVSFIDGAPARYGFGLQRGRLFGREMTGHGGALRGWRSHRLHLATERLSVVVMFNHMSEAHAAAATLAAAVLGEIPPPSLGTPGNPHIPGIYLDSDTGLSARIEAEDARLRVGYTYPPEILENWRDDGAGTDGTRLSLRGEDLWMERPQENRSGWLKRQIAGEGTLDVAVRFHCDELGAQLSVVNAGGALYGGFSGMLGLGRMERLQPLSQDLWLLPCLRALDHSPPGAWTLSFQRDESGNVTGARVGCWLARDLFYRRMSD</sequence>
<gene>
    <name evidence="2" type="ORF">A0U89_11730</name>
</gene>
<keyword evidence="3" id="KW-1185">Reference proteome</keyword>
<dbReference type="InterPro" id="IPR012856">
    <property type="entry name" value="DAP_B_dom"/>
</dbReference>
<evidence type="ECO:0000313" key="3">
    <source>
        <dbReference type="Proteomes" id="UP000179145"/>
    </source>
</evidence>
<keyword evidence="1 2" id="KW-0378">Hydrolase</keyword>
<dbReference type="SUPFAM" id="SSF56601">
    <property type="entry name" value="beta-lactamase/transpeptidase-like"/>
    <property type="match status" value="1"/>
</dbReference>
<protein>
    <submittedName>
        <fullName evidence="2">Aminopeptidase</fullName>
    </submittedName>
</protein>
<dbReference type="SUPFAM" id="SSF50886">
    <property type="entry name" value="D-aminopeptidase, middle and C-terminal domains"/>
    <property type="match status" value="1"/>
</dbReference>
<dbReference type="RefSeq" id="WP_070403254.1">
    <property type="nucleotide sequence ID" value="NZ_BJVW01000001.1"/>
</dbReference>
<reference evidence="2 3" key="1">
    <citation type="journal article" date="2016" name="Microb. Cell Fact.">
        <title>Dissection of exopolysaccharide biosynthesis in Kozakia baliensis.</title>
        <authorList>
            <person name="Brandt J.U."/>
            <person name="Jakob F."/>
            <person name="Behr J."/>
            <person name="Geissler A.J."/>
            <person name="Vogel R.F."/>
        </authorList>
    </citation>
    <scope>NUCLEOTIDE SEQUENCE [LARGE SCALE GENOMIC DNA]</scope>
    <source>
        <strain evidence="2 3">DSM 14400</strain>
    </source>
</reference>
<dbReference type="EMBL" id="CP014674">
    <property type="protein sequence ID" value="AOX17701.1"/>
    <property type="molecule type" value="Genomic_DNA"/>
</dbReference>
<keyword evidence="1 2" id="KW-0645">Protease</keyword>
<dbReference type="Pfam" id="PF00144">
    <property type="entry name" value="Beta-lactamase"/>
    <property type="match status" value="1"/>
</dbReference>
<name>A0A1D8UVN4_9PROT</name>
<keyword evidence="1 2" id="KW-0031">Aminopeptidase</keyword>
<proteinExistence type="predicted"/>
<evidence type="ECO:0000313" key="2">
    <source>
        <dbReference type="EMBL" id="AOX17701.1"/>
    </source>
</evidence>
<dbReference type="Proteomes" id="UP000179145">
    <property type="component" value="Chromosome"/>
</dbReference>
<dbReference type="InterPro" id="IPR050491">
    <property type="entry name" value="AmpC-like"/>
</dbReference>
<dbReference type="InterPro" id="IPR027279">
    <property type="entry name" value="D_amino_pept/lipop_sf"/>
</dbReference>
<dbReference type="AlphaFoldDB" id="A0A1D8UVN4"/>
<dbReference type="STRING" id="153496.A0U89_11730"/>
<dbReference type="Pfam" id="PF07930">
    <property type="entry name" value="DAP_B"/>
    <property type="match status" value="1"/>
</dbReference>
<dbReference type="Gene3D" id="2.40.128.50">
    <property type="match status" value="2"/>
</dbReference>
<dbReference type="NCBIfam" id="NF009622">
    <property type="entry name" value="PRK13128.1"/>
    <property type="match status" value="1"/>
</dbReference>
<dbReference type="KEGG" id="kba:A0U89_11730"/>
<organism evidence="2 3">
    <name type="scientific">Kozakia baliensis</name>
    <dbReference type="NCBI Taxonomy" id="153496"/>
    <lineage>
        <taxon>Bacteria</taxon>
        <taxon>Pseudomonadati</taxon>
        <taxon>Pseudomonadota</taxon>
        <taxon>Alphaproteobacteria</taxon>
        <taxon>Acetobacterales</taxon>
        <taxon>Acetobacteraceae</taxon>
        <taxon>Kozakia</taxon>
    </lineage>
</organism>
<dbReference type="PANTHER" id="PTHR46825">
    <property type="entry name" value="D-ALANYL-D-ALANINE-CARBOXYPEPTIDASE/ENDOPEPTIDASE AMPH"/>
    <property type="match status" value="1"/>
</dbReference>
<dbReference type="GO" id="GO:0004177">
    <property type="term" value="F:aminopeptidase activity"/>
    <property type="evidence" value="ECO:0007669"/>
    <property type="project" value="UniProtKB-KW"/>
</dbReference>
<dbReference type="OrthoDB" id="7791015at2"/>
<dbReference type="InterPro" id="IPR012338">
    <property type="entry name" value="Beta-lactam/transpept-like"/>
</dbReference>
<dbReference type="PANTHER" id="PTHR46825:SF9">
    <property type="entry name" value="BETA-LACTAMASE-RELATED DOMAIN-CONTAINING PROTEIN"/>
    <property type="match status" value="1"/>
</dbReference>